<dbReference type="Pfam" id="PF09346">
    <property type="entry name" value="SMI1_KNR4"/>
    <property type="match status" value="1"/>
</dbReference>
<evidence type="ECO:0000313" key="2">
    <source>
        <dbReference type="EMBL" id="KTD87415.1"/>
    </source>
</evidence>
<dbReference type="EMBL" id="LCZJ02000018">
    <property type="protein sequence ID" value="KTD87415.1"/>
    <property type="molecule type" value="Genomic_DNA"/>
</dbReference>
<proteinExistence type="predicted"/>
<keyword evidence="3" id="KW-1185">Reference proteome</keyword>
<dbReference type="InterPro" id="IPR037883">
    <property type="entry name" value="Knr4/Smi1-like_sf"/>
</dbReference>
<dbReference type="AlphaFoldDB" id="A0A0W1B1J7"/>
<gene>
    <name evidence="2" type="ORF">UQ64_11385</name>
</gene>
<accession>A0A0W1B1J7</accession>
<name>A0A0W1B1J7_9BACL</name>
<comment type="caution">
    <text evidence="2">The sequence shown here is derived from an EMBL/GenBank/DDBJ whole genome shotgun (WGS) entry which is preliminary data.</text>
</comment>
<dbReference type="Gene3D" id="3.40.1580.10">
    <property type="entry name" value="SMI1/KNR4-like"/>
    <property type="match status" value="1"/>
</dbReference>
<evidence type="ECO:0000313" key="3">
    <source>
        <dbReference type="Proteomes" id="UP000054709"/>
    </source>
</evidence>
<reference evidence="2 3" key="1">
    <citation type="journal article" date="2015" name="Int. Biodeterior. Biodegradation">
        <title>Physiological and genetic screening methods for the isolation of methyl tert-butyl ether-degrading bacteria for bioremediation purposes.</title>
        <authorList>
            <person name="Guisado I.M."/>
            <person name="Purswani J."/>
            <person name="Gonzalez Lopez J."/>
            <person name="Pozo C."/>
        </authorList>
    </citation>
    <scope>NUCLEOTIDE SEQUENCE [LARGE SCALE GENOMIC DNA]</scope>
    <source>
        <strain evidence="2 3">SH7</strain>
    </source>
</reference>
<protein>
    <recommendedName>
        <fullName evidence="1">Knr4/Smi1-like domain-containing protein</fullName>
    </recommendedName>
</protein>
<dbReference type="OrthoDB" id="2633244at2"/>
<dbReference type="Proteomes" id="UP000054709">
    <property type="component" value="Unassembled WGS sequence"/>
</dbReference>
<evidence type="ECO:0000259" key="1">
    <source>
        <dbReference type="Pfam" id="PF09346"/>
    </source>
</evidence>
<dbReference type="SUPFAM" id="SSF160631">
    <property type="entry name" value="SMI1/KNR4-like"/>
    <property type="match status" value="1"/>
</dbReference>
<feature type="domain" description="Knr4/Smi1-like" evidence="1">
    <location>
        <begin position="64"/>
        <end position="161"/>
    </location>
</feature>
<dbReference type="InterPro" id="IPR018958">
    <property type="entry name" value="Knr4/Smi1-like_dom"/>
</dbReference>
<sequence>MWVNVFEDVFEKNQGAGHDEVTDFLKTWNVQLSELEIQEMKNRQVQYNQYITFDPSLWDFPQRQLPCSYIEFIQYSNGGEFQTGDRYFQYFSIKEFREYNLAYEFPEYMQLAVSFGMDGCGNHYIFDMREDMKNNEYPILVAHSGYLDYEGSVKVADSFLELCKGRTSMDDEMDKC</sequence>
<organism evidence="2 3">
    <name type="scientific">Paenibacillus etheri</name>
    <dbReference type="NCBI Taxonomy" id="1306852"/>
    <lineage>
        <taxon>Bacteria</taxon>
        <taxon>Bacillati</taxon>
        <taxon>Bacillota</taxon>
        <taxon>Bacilli</taxon>
        <taxon>Bacillales</taxon>
        <taxon>Paenibacillaceae</taxon>
        <taxon>Paenibacillus</taxon>
    </lineage>
</organism>
<dbReference type="RefSeq" id="WP_060622937.1">
    <property type="nucleotide sequence ID" value="NZ_LCZJ02000018.1"/>
</dbReference>